<protein>
    <submittedName>
        <fullName evidence="2">Uncharacterized protein</fullName>
    </submittedName>
</protein>
<evidence type="ECO:0000313" key="3">
    <source>
        <dbReference type="Proteomes" id="UP000324748"/>
    </source>
</evidence>
<gene>
    <name evidence="2" type="ORF">PGT21_023177</name>
</gene>
<feature type="region of interest" description="Disordered" evidence="1">
    <location>
        <begin position="157"/>
        <end position="178"/>
    </location>
</feature>
<dbReference type="OrthoDB" id="2507216at2759"/>
<dbReference type="Proteomes" id="UP000324748">
    <property type="component" value="Unassembled WGS sequence"/>
</dbReference>
<accession>A0A5B0MXP1</accession>
<proteinExistence type="predicted"/>
<feature type="compositionally biased region" description="Polar residues" evidence="1">
    <location>
        <begin position="167"/>
        <end position="178"/>
    </location>
</feature>
<dbReference type="EMBL" id="VSWC01000131">
    <property type="protein sequence ID" value="KAA1080838.1"/>
    <property type="molecule type" value="Genomic_DNA"/>
</dbReference>
<dbReference type="AlphaFoldDB" id="A0A5B0MXP1"/>
<sequence length="827" mass="92942">MARTPQVSSAPETHGLVVECGEHSEIFGQQGSARQNGSLYDDYHPTVPDSSLRFAEHLLLWPNTRTSTVDHRPARPNTLDTFPYLHRSGSSETKQQCEQEHPPNRGIHAPQIPSNLPELLRHSPDQVSQPTTYLGSVHPGLAPGYNIPWPVEQQIANNPMHPIQPPQLAQRSQQSEYNKNPKNLKIFAPASEEVLSHHPVESSKLPGLGPQDSLYPSSDYHRAQPRLPNIDCLRTTDASRQTYQDPLLPRGTTEQTSHPSMNHSYLYSPLYYHPHVQPAYPAIIPNSPYPSYHSPYQRNFPLSPQYLASPYFPAPPKTKPDPQQEPILNDEDFYEPIALVYESADEKELDRLLRTKTDSILKLDPFTNKINVDFGYGPLPSLADYQIDKTKIGYHDAFNIDDLYLFEMALRLDELLTDKERLRRWDQRLSWENSEDKRDYWTRLSDIDRSRIGIGTGSWWAYRLFGVPFNSRYGYYRILLGQSGLFSIRSTAFCRGTFQAHYPLTGQLKSRFPVWRDGGLGLGRSLIAWVDDRPAVPKPSSKETTTDPKAKEAQEIQKRNQEILNRYFRAEYDRTNLINTIRQSSAIVLQSPRTFPQAYHPIHGHHPPYIQRTTRVPEPARAGHQLNRNLYETFAGQTPTSFHNRVYPVQGFQSLSPSTPHPLKRSVSFTSPSYGGNFAQYNPRNFADPASLYREPHGYAPPIMDRGAAALTHQTAPNLPSQNPSNPTSASKTELARAASTATGHLKSQHQSALNSHKQSSPSDSKPKSSASSVAPAAAASGTQNPTAAAPESAPNTRLPKPPLVYTPQTLPDRRVPAQLAAHNLKL</sequence>
<comment type="caution">
    <text evidence="2">The sequence shown here is derived from an EMBL/GenBank/DDBJ whole genome shotgun (WGS) entry which is preliminary data.</text>
</comment>
<name>A0A5B0MXP1_PUCGR</name>
<feature type="compositionally biased region" description="Polar residues" evidence="1">
    <location>
        <begin position="715"/>
        <end position="732"/>
    </location>
</feature>
<reference evidence="2 3" key="1">
    <citation type="submission" date="2019-05" db="EMBL/GenBank/DDBJ databases">
        <title>Emergence of the Ug99 lineage of the wheat stem rust pathogen through somatic hybridization.</title>
        <authorList>
            <person name="Li F."/>
            <person name="Upadhyaya N.M."/>
            <person name="Sperschneider J."/>
            <person name="Matny O."/>
            <person name="Nguyen-Phuc H."/>
            <person name="Mago R."/>
            <person name="Raley C."/>
            <person name="Miller M.E."/>
            <person name="Silverstein K.A.T."/>
            <person name="Henningsen E."/>
            <person name="Hirsch C.D."/>
            <person name="Visser B."/>
            <person name="Pretorius Z.A."/>
            <person name="Steffenson B.J."/>
            <person name="Schwessinger B."/>
            <person name="Dodds P.N."/>
            <person name="Figueroa M."/>
        </authorList>
    </citation>
    <scope>NUCLEOTIDE SEQUENCE [LARGE SCALE GENOMIC DNA]</scope>
    <source>
        <strain evidence="2">21-0</strain>
    </source>
</reference>
<feature type="region of interest" description="Disordered" evidence="1">
    <location>
        <begin position="715"/>
        <end position="816"/>
    </location>
</feature>
<organism evidence="2 3">
    <name type="scientific">Puccinia graminis f. sp. tritici</name>
    <dbReference type="NCBI Taxonomy" id="56615"/>
    <lineage>
        <taxon>Eukaryota</taxon>
        <taxon>Fungi</taxon>
        <taxon>Dikarya</taxon>
        <taxon>Basidiomycota</taxon>
        <taxon>Pucciniomycotina</taxon>
        <taxon>Pucciniomycetes</taxon>
        <taxon>Pucciniales</taxon>
        <taxon>Pucciniaceae</taxon>
        <taxon>Puccinia</taxon>
    </lineage>
</organism>
<keyword evidence="3" id="KW-1185">Reference proteome</keyword>
<evidence type="ECO:0000313" key="2">
    <source>
        <dbReference type="EMBL" id="KAA1080838.1"/>
    </source>
</evidence>
<feature type="compositionally biased region" description="Low complexity" evidence="1">
    <location>
        <begin position="756"/>
        <end position="781"/>
    </location>
</feature>
<feature type="region of interest" description="Disordered" evidence="1">
    <location>
        <begin position="88"/>
        <end position="112"/>
    </location>
</feature>
<evidence type="ECO:0000256" key="1">
    <source>
        <dbReference type="SAM" id="MobiDB-lite"/>
    </source>
</evidence>